<sequence>MDSARLPLPIFFQCQGASKVHLPRKLDHIRLRHVKARRNPSVLEARQILFNCRRDGGKAHLTVDPLILKNRGGQYWYNDGHIGAEFMRITTKPLISSLMAELDKHTPKLLALMRAKGGVQGKKIKEVMKVLDEDSEEDEIITGEVKRTTRIFIIRREGVTNEMPADVGITLEGTEVINNLDSLAVAVALLFGLIYALNMNYPKNLRYFFEVIQKVFMRLDEEHLTPKVQALKNKLFL</sequence>
<comment type="caution">
    <text evidence="1">The sequence shown here is derived from an EMBL/GenBank/DDBJ whole genome shotgun (WGS) entry which is preliminary data.</text>
</comment>
<keyword evidence="2" id="KW-1185">Reference proteome</keyword>
<protein>
    <submittedName>
        <fullName evidence="1">Uncharacterized protein</fullName>
    </submittedName>
</protein>
<evidence type="ECO:0000313" key="2">
    <source>
        <dbReference type="Proteomes" id="UP001152320"/>
    </source>
</evidence>
<dbReference type="AlphaFoldDB" id="A0A9Q1H5V6"/>
<dbReference type="Proteomes" id="UP001152320">
    <property type="component" value="Chromosome 11"/>
</dbReference>
<accession>A0A9Q1H5V6</accession>
<dbReference type="OrthoDB" id="8999651at2759"/>
<organism evidence="1 2">
    <name type="scientific">Holothuria leucospilota</name>
    <name type="common">Black long sea cucumber</name>
    <name type="synonym">Mertensiothuria leucospilota</name>
    <dbReference type="NCBI Taxonomy" id="206669"/>
    <lineage>
        <taxon>Eukaryota</taxon>
        <taxon>Metazoa</taxon>
        <taxon>Echinodermata</taxon>
        <taxon>Eleutherozoa</taxon>
        <taxon>Echinozoa</taxon>
        <taxon>Holothuroidea</taxon>
        <taxon>Aspidochirotacea</taxon>
        <taxon>Aspidochirotida</taxon>
        <taxon>Holothuriidae</taxon>
        <taxon>Holothuria</taxon>
    </lineage>
</organism>
<dbReference type="EMBL" id="JAIZAY010000011">
    <property type="protein sequence ID" value="KAJ8033973.1"/>
    <property type="molecule type" value="Genomic_DNA"/>
</dbReference>
<name>A0A9Q1H5V6_HOLLE</name>
<proteinExistence type="predicted"/>
<dbReference type="PANTHER" id="PTHR31025:SF27">
    <property type="entry name" value="SI:CH211-193K19.2-RELATED"/>
    <property type="match status" value="1"/>
</dbReference>
<reference evidence="1" key="1">
    <citation type="submission" date="2021-10" db="EMBL/GenBank/DDBJ databases">
        <title>Tropical sea cucumber genome reveals ecological adaptation and Cuvierian tubules defense mechanism.</title>
        <authorList>
            <person name="Chen T."/>
        </authorList>
    </citation>
    <scope>NUCLEOTIDE SEQUENCE</scope>
    <source>
        <strain evidence="1">Nanhai2018</strain>
        <tissue evidence="1">Muscle</tissue>
    </source>
</reference>
<dbReference type="PANTHER" id="PTHR31025">
    <property type="entry name" value="SI:CH211-196P9.1-RELATED"/>
    <property type="match status" value="1"/>
</dbReference>
<evidence type="ECO:0000313" key="1">
    <source>
        <dbReference type="EMBL" id="KAJ8033973.1"/>
    </source>
</evidence>
<gene>
    <name evidence="1" type="ORF">HOLleu_24371</name>
</gene>